<evidence type="ECO:0000313" key="3">
    <source>
        <dbReference type="EMBL" id="AXK51441.1"/>
    </source>
</evidence>
<accession>A0A345Z4B2</accession>
<name>A0A345Z4B2_9MOLU</name>
<keyword evidence="4" id="KW-1185">Reference proteome</keyword>
<dbReference type="OrthoDB" id="9811016at2"/>
<dbReference type="GO" id="GO:0007059">
    <property type="term" value="P:chromosome segregation"/>
    <property type="evidence" value="ECO:0007669"/>
    <property type="project" value="UniProtKB-KW"/>
</dbReference>
<keyword evidence="1" id="KW-0159">Chromosome partition</keyword>
<dbReference type="PANTHER" id="PTHR33969:SF2">
    <property type="entry name" value="SEGREGATION AND CONDENSATION PROTEIN A"/>
    <property type="match status" value="1"/>
</dbReference>
<evidence type="ECO:0000256" key="1">
    <source>
        <dbReference type="ARBA" id="ARBA00022829"/>
    </source>
</evidence>
<evidence type="ECO:0000256" key="2">
    <source>
        <dbReference type="ARBA" id="ARBA00044777"/>
    </source>
</evidence>
<proteinExistence type="predicted"/>
<reference evidence="3 4" key="1">
    <citation type="submission" date="2018-07" db="EMBL/GenBank/DDBJ databases">
        <title>Complete genome sequence of Spiroplasma alleghenense PLHS-1 (ATCC 51752).</title>
        <authorList>
            <person name="Chou L."/>
            <person name="Lee T.-Y."/>
            <person name="Tsai Y.-M."/>
            <person name="Kuo C.-H."/>
        </authorList>
    </citation>
    <scope>NUCLEOTIDE SEQUENCE [LARGE SCALE GENOMIC DNA]</scope>
    <source>
        <strain evidence="3 4">PLHS-1</strain>
    </source>
</reference>
<protein>
    <recommendedName>
        <fullName evidence="2">Segregation and condensation protein A</fullName>
    </recommendedName>
</protein>
<sequence length="255" mass="29450">MKIWNEVKLDNFTGPLDLLLHLIKEKKIGILEVNLIDLSNQYIEYINSFAELDIEIASEYLVMGAYLLELKSKTLIPKEEVNLEDGYEENQRTELLGRLVEYHKIKQTLDFFKSKQAEYLQTHSKPKSIIKVSKIDDDSLPLAPINIDLDKFANIFLKAIEKNQLRTPSVKTITRKDISPEVMSAQIISILESDKNRIWLLEDFLIEQDFTIQMLVASFLAILDLAKNQILSINQINDNIHIQYLDNSLESNIEA</sequence>
<dbReference type="EMBL" id="CP031376">
    <property type="protein sequence ID" value="AXK51441.1"/>
    <property type="molecule type" value="Genomic_DNA"/>
</dbReference>
<dbReference type="Pfam" id="PF02616">
    <property type="entry name" value="SMC_ScpA"/>
    <property type="match status" value="1"/>
</dbReference>
<organism evidence="3 4">
    <name type="scientific">Spiroplasma alleghenense</name>
    <dbReference type="NCBI Taxonomy" id="216931"/>
    <lineage>
        <taxon>Bacteria</taxon>
        <taxon>Bacillati</taxon>
        <taxon>Mycoplasmatota</taxon>
        <taxon>Mollicutes</taxon>
        <taxon>Entomoplasmatales</taxon>
        <taxon>Spiroplasmataceae</taxon>
        <taxon>Spiroplasma</taxon>
    </lineage>
</organism>
<dbReference type="RefSeq" id="WP_115558338.1">
    <property type="nucleotide sequence ID" value="NZ_CP031376.1"/>
</dbReference>
<gene>
    <name evidence="3" type="primary">scpA</name>
    <name evidence="3" type="ORF">SALLE_v1c07710</name>
</gene>
<dbReference type="AlphaFoldDB" id="A0A345Z4B2"/>
<dbReference type="KEGG" id="salx:SALLE_v1c07710"/>
<evidence type="ECO:0000313" key="4">
    <source>
        <dbReference type="Proteomes" id="UP000254792"/>
    </source>
</evidence>
<dbReference type="Gene3D" id="6.10.250.2410">
    <property type="match status" value="1"/>
</dbReference>
<dbReference type="InterPro" id="IPR003768">
    <property type="entry name" value="ScpA"/>
</dbReference>
<dbReference type="Proteomes" id="UP000254792">
    <property type="component" value="Chromosome"/>
</dbReference>
<dbReference type="PANTHER" id="PTHR33969">
    <property type="entry name" value="SEGREGATION AND CONDENSATION PROTEIN A"/>
    <property type="match status" value="1"/>
</dbReference>